<dbReference type="Gene3D" id="6.10.250.1580">
    <property type="match status" value="1"/>
</dbReference>
<dbReference type="PATRIC" id="fig|1423763.3.peg.690"/>
<dbReference type="GO" id="GO:0045259">
    <property type="term" value="C:proton-transporting ATP synthase complex"/>
    <property type="evidence" value="ECO:0007669"/>
    <property type="project" value="UniProtKB-KW"/>
</dbReference>
<keyword evidence="2 13" id="KW-0813">Transport</keyword>
<keyword evidence="9 13" id="KW-0472">Membrane</keyword>
<dbReference type="PANTHER" id="PTHR33445">
    <property type="entry name" value="ATP SYNTHASE SUBUNIT B', CHLOROPLASTIC"/>
    <property type="match status" value="1"/>
</dbReference>
<evidence type="ECO:0000256" key="11">
    <source>
        <dbReference type="ARBA" id="ARBA00025198"/>
    </source>
</evidence>
<dbReference type="OrthoDB" id="282095at2"/>
<evidence type="ECO:0000256" key="8">
    <source>
        <dbReference type="ARBA" id="ARBA00023065"/>
    </source>
</evidence>
<dbReference type="HAMAP" id="MF_01398">
    <property type="entry name" value="ATP_synth_b_bprime"/>
    <property type="match status" value="1"/>
</dbReference>
<dbReference type="GO" id="GO:0046961">
    <property type="term" value="F:proton-transporting ATPase activity, rotational mechanism"/>
    <property type="evidence" value="ECO:0007669"/>
    <property type="project" value="TreeGrafter"/>
</dbReference>
<evidence type="ECO:0000256" key="15">
    <source>
        <dbReference type="SAM" id="Coils"/>
    </source>
</evidence>
<evidence type="ECO:0000256" key="3">
    <source>
        <dbReference type="ARBA" id="ARBA00022475"/>
    </source>
</evidence>
<keyword evidence="8 13" id="KW-0406">Ion transport</keyword>
<accession>A0A0R1UIZ3</accession>
<gene>
    <name evidence="13" type="primary">atpF</name>
    <name evidence="16" type="ORF">FC46_GL000686</name>
</gene>
<protein>
    <recommendedName>
        <fullName evidence="13">ATP synthase subunit b</fullName>
    </recommendedName>
    <alternativeName>
        <fullName evidence="13">ATP synthase F(0) sector subunit b</fullName>
    </alternativeName>
    <alternativeName>
        <fullName evidence="13">ATPase subunit I</fullName>
    </alternativeName>
    <alternativeName>
        <fullName evidence="13">F-type ATPase subunit b</fullName>
        <shortName evidence="13">F-ATPase subunit b</shortName>
    </alternativeName>
</protein>
<evidence type="ECO:0000256" key="13">
    <source>
        <dbReference type="HAMAP-Rule" id="MF_01398"/>
    </source>
</evidence>
<dbReference type="Pfam" id="PF00430">
    <property type="entry name" value="ATP-synt_B"/>
    <property type="match status" value="1"/>
</dbReference>
<keyword evidence="3 13" id="KW-1003">Cell membrane</keyword>
<dbReference type="InterPro" id="IPR050059">
    <property type="entry name" value="ATP_synthase_B_chain"/>
</dbReference>
<comment type="caution">
    <text evidence="16">The sequence shown here is derived from an EMBL/GenBank/DDBJ whole genome shotgun (WGS) entry which is preliminary data.</text>
</comment>
<organism evidence="16 17">
    <name type="scientific">Lactobacillus kalixensis DSM 16043</name>
    <dbReference type="NCBI Taxonomy" id="1423763"/>
    <lineage>
        <taxon>Bacteria</taxon>
        <taxon>Bacillati</taxon>
        <taxon>Bacillota</taxon>
        <taxon>Bacilli</taxon>
        <taxon>Lactobacillales</taxon>
        <taxon>Lactobacillaceae</taxon>
        <taxon>Lactobacillus</taxon>
    </lineage>
</organism>
<evidence type="ECO:0000256" key="6">
    <source>
        <dbReference type="ARBA" id="ARBA00022781"/>
    </source>
</evidence>
<evidence type="ECO:0000256" key="7">
    <source>
        <dbReference type="ARBA" id="ARBA00022989"/>
    </source>
</evidence>
<feature type="coiled-coil region" evidence="15">
    <location>
        <begin position="41"/>
        <end position="82"/>
    </location>
</feature>
<evidence type="ECO:0000313" key="16">
    <source>
        <dbReference type="EMBL" id="KRL91386.1"/>
    </source>
</evidence>
<keyword evidence="4 13" id="KW-0138">CF(0)</keyword>
<dbReference type="GO" id="GO:0046933">
    <property type="term" value="F:proton-transporting ATP synthase activity, rotational mechanism"/>
    <property type="evidence" value="ECO:0007669"/>
    <property type="project" value="UniProtKB-UniRule"/>
</dbReference>
<evidence type="ECO:0000256" key="4">
    <source>
        <dbReference type="ARBA" id="ARBA00022547"/>
    </source>
</evidence>
<keyword evidence="17" id="KW-1185">Reference proteome</keyword>
<dbReference type="EMBL" id="AZFM01000002">
    <property type="protein sequence ID" value="KRL91386.1"/>
    <property type="molecule type" value="Genomic_DNA"/>
</dbReference>
<keyword evidence="10 13" id="KW-0066">ATP synthesis</keyword>
<name>A0A0R1UIZ3_9LACO</name>
<evidence type="ECO:0000256" key="2">
    <source>
        <dbReference type="ARBA" id="ARBA00022448"/>
    </source>
</evidence>
<dbReference type="RefSeq" id="WP_057797218.1">
    <property type="nucleotide sequence ID" value="NZ_AZFM01000002.1"/>
</dbReference>
<evidence type="ECO:0000313" key="17">
    <source>
        <dbReference type="Proteomes" id="UP000051036"/>
    </source>
</evidence>
<comment type="function">
    <text evidence="11 13">F(1)F(0) ATP synthase produces ATP from ADP in the presence of a proton or sodium gradient. F-type ATPases consist of two structural domains, F(1) containing the extramembraneous catalytic core and F(0) containing the membrane proton channel, linked together by a central stalk and a peripheral stalk. During catalysis, ATP synthesis in the catalytic domain of F(1) is coupled via a rotary mechanism of the central stalk subunits to proton translocation.</text>
</comment>
<dbReference type="CDD" id="cd06503">
    <property type="entry name" value="ATP-synt_Fo_b"/>
    <property type="match status" value="1"/>
</dbReference>
<keyword evidence="7 13" id="KW-1133">Transmembrane helix</keyword>
<comment type="subcellular location">
    <subcellularLocation>
        <location evidence="13">Cell membrane</location>
        <topology evidence="13">Single-pass membrane protein</topology>
    </subcellularLocation>
    <subcellularLocation>
        <location evidence="12">Endomembrane system</location>
        <topology evidence="12">Single-pass membrane protein</topology>
    </subcellularLocation>
</comment>
<keyword evidence="5 13" id="KW-0812">Transmembrane</keyword>
<dbReference type="NCBIfam" id="TIGR01144">
    <property type="entry name" value="ATP_synt_b"/>
    <property type="match status" value="1"/>
</dbReference>
<comment type="function">
    <text evidence="13">Component of the F(0) channel, it forms part of the peripheral stalk, linking F(1) to F(0).</text>
</comment>
<dbReference type="Proteomes" id="UP000051036">
    <property type="component" value="Unassembled WGS sequence"/>
</dbReference>
<dbReference type="GO" id="GO:0005886">
    <property type="term" value="C:plasma membrane"/>
    <property type="evidence" value="ECO:0007669"/>
    <property type="project" value="UniProtKB-SubCell"/>
</dbReference>
<proteinExistence type="inferred from homology"/>
<evidence type="ECO:0000256" key="9">
    <source>
        <dbReference type="ARBA" id="ARBA00023136"/>
    </source>
</evidence>
<reference evidence="16 17" key="1">
    <citation type="journal article" date="2015" name="Genome Announc.">
        <title>Expanding the biotechnology potential of lactobacilli through comparative genomics of 213 strains and associated genera.</title>
        <authorList>
            <person name="Sun Z."/>
            <person name="Harris H.M."/>
            <person name="McCann A."/>
            <person name="Guo C."/>
            <person name="Argimon S."/>
            <person name="Zhang W."/>
            <person name="Yang X."/>
            <person name="Jeffery I.B."/>
            <person name="Cooney J.C."/>
            <person name="Kagawa T.F."/>
            <person name="Liu W."/>
            <person name="Song Y."/>
            <person name="Salvetti E."/>
            <person name="Wrobel A."/>
            <person name="Rasinkangas P."/>
            <person name="Parkhill J."/>
            <person name="Rea M.C."/>
            <person name="O'Sullivan O."/>
            <person name="Ritari J."/>
            <person name="Douillard F.P."/>
            <person name="Paul Ross R."/>
            <person name="Yang R."/>
            <person name="Briner A.E."/>
            <person name="Felis G.E."/>
            <person name="de Vos W.M."/>
            <person name="Barrangou R."/>
            <person name="Klaenhammer T.R."/>
            <person name="Caufield P.W."/>
            <person name="Cui Y."/>
            <person name="Zhang H."/>
            <person name="O'Toole P.W."/>
        </authorList>
    </citation>
    <scope>NUCLEOTIDE SEQUENCE [LARGE SCALE GENOMIC DNA]</scope>
    <source>
        <strain evidence="16 17">DSM 16043</strain>
    </source>
</reference>
<comment type="subunit">
    <text evidence="13">F-type ATPases have 2 components, F(1) - the catalytic core - and F(0) - the membrane proton channel. F(1) has five subunits: alpha(3), beta(3), gamma(1), delta(1), epsilon(1). F(0) has three main subunits: a(1), b(2) and c(10-14). The alpha and beta chains form an alternating ring which encloses part of the gamma chain. F(1) is attached to F(0) by a central stalk formed by the gamma and epsilon chains, while a peripheral stalk is formed by the delta and b chains.</text>
</comment>
<evidence type="ECO:0000256" key="12">
    <source>
        <dbReference type="ARBA" id="ARBA00037847"/>
    </source>
</evidence>
<dbReference type="InterPro" id="IPR002146">
    <property type="entry name" value="ATP_synth_b/b'su_bac/chlpt"/>
</dbReference>
<feature type="transmembrane region" description="Helical" evidence="13">
    <location>
        <begin position="20"/>
        <end position="40"/>
    </location>
</feature>
<evidence type="ECO:0000256" key="10">
    <source>
        <dbReference type="ARBA" id="ARBA00023310"/>
    </source>
</evidence>
<dbReference type="AlphaFoldDB" id="A0A0R1UIZ3"/>
<dbReference type="PANTHER" id="PTHR33445:SF1">
    <property type="entry name" value="ATP SYNTHASE SUBUNIT B"/>
    <property type="match status" value="1"/>
</dbReference>
<comment type="similarity">
    <text evidence="1 13 14">Belongs to the ATPase B chain family.</text>
</comment>
<dbReference type="GO" id="GO:0012505">
    <property type="term" value="C:endomembrane system"/>
    <property type="evidence" value="ECO:0007669"/>
    <property type="project" value="UniProtKB-SubCell"/>
</dbReference>
<keyword evidence="6 13" id="KW-0375">Hydrogen ion transport</keyword>
<keyword evidence="15" id="KW-0175">Coiled coil</keyword>
<evidence type="ECO:0000256" key="1">
    <source>
        <dbReference type="ARBA" id="ARBA00005513"/>
    </source>
</evidence>
<evidence type="ECO:0000256" key="5">
    <source>
        <dbReference type="ARBA" id="ARBA00022692"/>
    </source>
</evidence>
<sequence>MTFQTLFAASSHIYLGNTIWYLIVFTILMLLIKHYAWGPVSEMMEKRRQKIIDDLDSAESNRKKAEILANEREAALKNSRQEATQILSDAKANAQKTSSQIVADANDEAASIRKKADAEAKKAKADAINDARGQVADISVAIAEKVIAKNLSAEDQKDLVDQFIKGLND</sequence>
<dbReference type="InterPro" id="IPR005864">
    <property type="entry name" value="ATP_synth_F0_bsu_bac"/>
</dbReference>
<dbReference type="STRING" id="1423763.FC46_GL000686"/>
<evidence type="ECO:0000256" key="14">
    <source>
        <dbReference type="RuleBase" id="RU003848"/>
    </source>
</evidence>